<accession>A0A0C9WXV3</accession>
<dbReference type="STRING" id="1095629.A0A0C9WXV3"/>
<feature type="transmembrane region" description="Helical" evidence="2">
    <location>
        <begin position="140"/>
        <end position="166"/>
    </location>
</feature>
<sequence length="236" mass="25864">MFTWVVWTSRTSLALAFARIFRPNEPFRRFAIGMALLFGCTAIIEVSVISSQKSSWTSFSSAESSLTSPMHIAGFVASLSSDVLLVGAPLYAFRETRLSRPKRCLILSGFASSVFTTISSTGTTLFTLAPASWKPARSELLALLACLEASIALIVCNLLVVISYIYKIFHPDELPQSRRRTTETHSTDIGQRPSMALPPTPLELTQFSDSFTQSIMTSKPDSTFDVRSAAAFTQTV</sequence>
<keyword evidence="2" id="KW-0812">Transmembrane</keyword>
<evidence type="ECO:0000259" key="3">
    <source>
        <dbReference type="Pfam" id="PF20684"/>
    </source>
</evidence>
<organism evidence="4 5">
    <name type="scientific">Laccaria amethystina LaAM-08-1</name>
    <dbReference type="NCBI Taxonomy" id="1095629"/>
    <lineage>
        <taxon>Eukaryota</taxon>
        <taxon>Fungi</taxon>
        <taxon>Dikarya</taxon>
        <taxon>Basidiomycota</taxon>
        <taxon>Agaricomycotina</taxon>
        <taxon>Agaricomycetes</taxon>
        <taxon>Agaricomycetidae</taxon>
        <taxon>Agaricales</taxon>
        <taxon>Agaricineae</taxon>
        <taxon>Hydnangiaceae</taxon>
        <taxon>Laccaria</taxon>
    </lineage>
</organism>
<reference evidence="4 5" key="1">
    <citation type="submission" date="2014-04" db="EMBL/GenBank/DDBJ databases">
        <authorList>
            <consortium name="DOE Joint Genome Institute"/>
            <person name="Kuo A."/>
            <person name="Kohler A."/>
            <person name="Nagy L.G."/>
            <person name="Floudas D."/>
            <person name="Copeland A."/>
            <person name="Barry K.W."/>
            <person name="Cichocki N."/>
            <person name="Veneault-Fourrey C."/>
            <person name="LaButti K."/>
            <person name="Lindquist E.A."/>
            <person name="Lipzen A."/>
            <person name="Lundell T."/>
            <person name="Morin E."/>
            <person name="Murat C."/>
            <person name="Sun H."/>
            <person name="Tunlid A."/>
            <person name="Henrissat B."/>
            <person name="Grigoriev I.V."/>
            <person name="Hibbett D.S."/>
            <person name="Martin F."/>
            <person name="Nordberg H.P."/>
            <person name="Cantor M.N."/>
            <person name="Hua S.X."/>
        </authorList>
    </citation>
    <scope>NUCLEOTIDE SEQUENCE [LARGE SCALE GENOMIC DNA]</scope>
    <source>
        <strain evidence="4 5">LaAM-08-1</strain>
    </source>
</reference>
<dbReference type="AlphaFoldDB" id="A0A0C9WXV3"/>
<keyword evidence="2" id="KW-1133">Transmembrane helix</keyword>
<keyword evidence="5" id="KW-1185">Reference proteome</keyword>
<protein>
    <recommendedName>
        <fullName evidence="3">Rhodopsin domain-containing protein</fullName>
    </recommendedName>
</protein>
<keyword evidence="2" id="KW-0472">Membrane</keyword>
<dbReference type="OrthoDB" id="3229610at2759"/>
<dbReference type="Pfam" id="PF20684">
    <property type="entry name" value="Fung_rhodopsin"/>
    <property type="match status" value="1"/>
</dbReference>
<feature type="transmembrane region" description="Helical" evidence="2">
    <location>
        <begin position="30"/>
        <end position="50"/>
    </location>
</feature>
<feature type="domain" description="Rhodopsin" evidence="3">
    <location>
        <begin position="2"/>
        <end position="160"/>
    </location>
</feature>
<feature type="transmembrane region" description="Helical" evidence="2">
    <location>
        <begin position="70"/>
        <end position="93"/>
    </location>
</feature>
<evidence type="ECO:0000313" key="5">
    <source>
        <dbReference type="Proteomes" id="UP000054477"/>
    </source>
</evidence>
<name>A0A0C9WXV3_9AGAR</name>
<reference evidence="5" key="2">
    <citation type="submission" date="2015-01" db="EMBL/GenBank/DDBJ databases">
        <title>Evolutionary Origins and Diversification of the Mycorrhizal Mutualists.</title>
        <authorList>
            <consortium name="DOE Joint Genome Institute"/>
            <consortium name="Mycorrhizal Genomics Consortium"/>
            <person name="Kohler A."/>
            <person name="Kuo A."/>
            <person name="Nagy L.G."/>
            <person name="Floudas D."/>
            <person name="Copeland A."/>
            <person name="Barry K.W."/>
            <person name="Cichocki N."/>
            <person name="Veneault-Fourrey C."/>
            <person name="LaButti K."/>
            <person name="Lindquist E.A."/>
            <person name="Lipzen A."/>
            <person name="Lundell T."/>
            <person name="Morin E."/>
            <person name="Murat C."/>
            <person name="Riley R."/>
            <person name="Ohm R."/>
            <person name="Sun H."/>
            <person name="Tunlid A."/>
            <person name="Henrissat B."/>
            <person name="Grigoriev I.V."/>
            <person name="Hibbett D.S."/>
            <person name="Martin F."/>
        </authorList>
    </citation>
    <scope>NUCLEOTIDE SEQUENCE [LARGE SCALE GENOMIC DNA]</scope>
    <source>
        <strain evidence="5">LaAM-08-1</strain>
    </source>
</reference>
<proteinExistence type="predicted"/>
<evidence type="ECO:0000313" key="4">
    <source>
        <dbReference type="EMBL" id="KIK04570.1"/>
    </source>
</evidence>
<gene>
    <name evidence="4" type="ORF">K443DRAFT_92871</name>
</gene>
<evidence type="ECO:0000256" key="1">
    <source>
        <dbReference type="SAM" id="MobiDB-lite"/>
    </source>
</evidence>
<dbReference type="HOGENOM" id="CLU_052841_2_0_1"/>
<dbReference type="InterPro" id="IPR049326">
    <property type="entry name" value="Rhodopsin_dom_fungi"/>
</dbReference>
<dbReference type="EMBL" id="KN838568">
    <property type="protein sequence ID" value="KIK04570.1"/>
    <property type="molecule type" value="Genomic_DNA"/>
</dbReference>
<feature type="transmembrane region" description="Helical" evidence="2">
    <location>
        <begin position="105"/>
        <end position="128"/>
    </location>
</feature>
<dbReference type="Proteomes" id="UP000054477">
    <property type="component" value="Unassembled WGS sequence"/>
</dbReference>
<feature type="compositionally biased region" description="Basic and acidic residues" evidence="1">
    <location>
        <begin position="177"/>
        <end position="186"/>
    </location>
</feature>
<feature type="region of interest" description="Disordered" evidence="1">
    <location>
        <begin position="177"/>
        <end position="198"/>
    </location>
</feature>
<evidence type="ECO:0000256" key="2">
    <source>
        <dbReference type="SAM" id="Phobius"/>
    </source>
</evidence>